<dbReference type="RefSeq" id="WP_007390802.1">
    <property type="nucleotide sequence ID" value="NZ_ADGP01000025.1"/>
</dbReference>
<proteinExistence type="predicted"/>
<reference evidence="4 6" key="3">
    <citation type="submission" date="2011-04" db="EMBL/GenBank/DDBJ databases">
        <authorList>
            <person name="Harkins D.M."/>
            <person name="Madupu R."/>
            <person name="Durkin A.S."/>
            <person name="Torralba M."/>
            <person name="Methe B."/>
            <person name="Sutton G.G."/>
            <person name="Nelson K.E."/>
        </authorList>
    </citation>
    <scope>NUCLEOTIDE SEQUENCE [LARGE SCALE GENOMIC DNA]</scope>
    <source>
        <strain evidence="4 6">UPII 199-6</strain>
    </source>
</reference>
<evidence type="ECO:0000313" key="5">
    <source>
        <dbReference type="Proteomes" id="UP000003242"/>
    </source>
</evidence>
<dbReference type="EC" id="5.4.99.5" evidence="3"/>
<reference evidence="5" key="1">
    <citation type="submission" date="2009-12" db="EMBL/GenBank/DDBJ databases">
        <title>Sequence of Clostridiales genomosp. BVAB3 str. UPII9-5.</title>
        <authorList>
            <person name="Madupu R."/>
            <person name="Durkin A.S."/>
            <person name="Torralba M."/>
            <person name="Methe B."/>
            <person name="Sutton G.G."/>
            <person name="Strausberg R.L."/>
            <person name="Nelson K.E."/>
        </authorList>
    </citation>
    <scope>NUCLEOTIDE SEQUENCE [LARGE SCALE GENOMIC DNA]</scope>
    <source>
        <strain evidence="5">28L</strain>
    </source>
</reference>
<dbReference type="OrthoDB" id="9802281at2"/>
<evidence type="ECO:0000259" key="2">
    <source>
        <dbReference type="PROSITE" id="PS51168"/>
    </source>
</evidence>
<evidence type="ECO:0000313" key="4">
    <source>
        <dbReference type="EMBL" id="EGL41367.1"/>
    </source>
</evidence>
<dbReference type="InterPro" id="IPR036263">
    <property type="entry name" value="Chorismate_II_sf"/>
</dbReference>
<dbReference type="InterPro" id="IPR002701">
    <property type="entry name" value="CM_II_prokaryot"/>
</dbReference>
<feature type="domain" description="Chorismate mutase" evidence="2">
    <location>
        <begin position="1"/>
        <end position="87"/>
    </location>
</feature>
<dbReference type="InterPro" id="IPR011279">
    <property type="entry name" value="Chorismate_mutase_GmP"/>
</dbReference>
<evidence type="ECO:0000313" key="6">
    <source>
        <dbReference type="Proteomes" id="UP000004018"/>
    </source>
</evidence>
<dbReference type="PANTHER" id="PTHR38041:SF1">
    <property type="entry name" value="CHORISMATE MUTASE"/>
    <property type="match status" value="1"/>
</dbReference>
<dbReference type="GO" id="GO:0046417">
    <property type="term" value="P:chorismate metabolic process"/>
    <property type="evidence" value="ECO:0007669"/>
    <property type="project" value="InterPro"/>
</dbReference>
<comment type="caution">
    <text evidence="3">The sequence shown here is derived from an EMBL/GenBank/DDBJ whole genome shotgun (WGS) entry which is preliminary data.</text>
</comment>
<organism evidence="3 5">
    <name type="scientific">Megasphaera lornae</name>
    <dbReference type="NCBI Taxonomy" id="1000568"/>
    <lineage>
        <taxon>Bacteria</taxon>
        <taxon>Bacillati</taxon>
        <taxon>Bacillota</taxon>
        <taxon>Negativicutes</taxon>
        <taxon>Veillonellales</taxon>
        <taxon>Veillonellaceae</taxon>
        <taxon>Megasphaera</taxon>
    </lineage>
</organism>
<dbReference type="Proteomes" id="UP000004018">
    <property type="component" value="Unassembled WGS sequence"/>
</dbReference>
<dbReference type="AlphaFoldDB" id="D3LWG3"/>
<dbReference type="EMBL" id="AFIJ01000013">
    <property type="protein sequence ID" value="EGL41367.1"/>
    <property type="molecule type" value="Genomic_DNA"/>
</dbReference>
<dbReference type="PROSITE" id="PS51168">
    <property type="entry name" value="CHORISMATE_MUT_2"/>
    <property type="match status" value="1"/>
</dbReference>
<dbReference type="SUPFAM" id="SSF48600">
    <property type="entry name" value="Chorismate mutase II"/>
    <property type="match status" value="1"/>
</dbReference>
<reference evidence="3" key="2">
    <citation type="submission" date="2009-12" db="EMBL/GenBank/DDBJ databases">
        <authorList>
            <person name="Madupu R."/>
            <person name="Durkin A.S."/>
            <person name="Torralba M."/>
            <person name="Methe B."/>
            <person name="Sutton G.G."/>
            <person name="Strausberg R.L."/>
            <person name="Nelson K.E."/>
        </authorList>
    </citation>
    <scope>NUCLEOTIDE SEQUENCE</scope>
    <source>
        <strain evidence="3">28L</strain>
    </source>
</reference>
<accession>D3LWG3</accession>
<dbReference type="NCBIfam" id="TIGR01805">
    <property type="entry name" value="CM_mono_grmpos"/>
    <property type="match status" value="1"/>
</dbReference>
<gene>
    <name evidence="3" type="ORF">HMPREF0889_0118</name>
    <name evidence="4" type="ORF">HMPREF1039_1607</name>
</gene>
<protein>
    <submittedName>
        <fullName evidence="3">Chorismate mutase</fullName>
        <ecNumber evidence="3">5.4.99.5</ecNumber>
    </submittedName>
</protein>
<name>D3LWG3_9FIRM</name>
<evidence type="ECO:0000313" key="3">
    <source>
        <dbReference type="EMBL" id="EFD93475.1"/>
    </source>
</evidence>
<dbReference type="Proteomes" id="UP000003242">
    <property type="component" value="Unassembled WGS sequence"/>
</dbReference>
<sequence length="94" mass="11096">MDLTECRRQIDEIDRELTQLLEQRLHLVAQVACYKKAQHMEIFDPRREAAVLKRIAALANNGELAPYLQNIYRCIMAESKNYEAEKMEDIWVTK</sequence>
<dbReference type="EMBL" id="ADGP01000025">
    <property type="protein sequence ID" value="EFD93475.1"/>
    <property type="molecule type" value="Genomic_DNA"/>
</dbReference>
<dbReference type="InterPro" id="IPR036979">
    <property type="entry name" value="CM_dom_sf"/>
</dbReference>
<dbReference type="InterPro" id="IPR051331">
    <property type="entry name" value="Chorismate_mutase-related"/>
</dbReference>
<dbReference type="Gene3D" id="1.20.59.10">
    <property type="entry name" value="Chorismate mutase"/>
    <property type="match status" value="1"/>
</dbReference>
<dbReference type="PANTHER" id="PTHR38041">
    <property type="entry name" value="CHORISMATE MUTASE"/>
    <property type="match status" value="1"/>
</dbReference>
<dbReference type="GO" id="GO:0004106">
    <property type="term" value="F:chorismate mutase activity"/>
    <property type="evidence" value="ECO:0007669"/>
    <property type="project" value="UniProtKB-EC"/>
</dbReference>
<keyword evidence="6" id="KW-1185">Reference proteome</keyword>
<dbReference type="GO" id="GO:0009697">
    <property type="term" value="P:salicylic acid biosynthetic process"/>
    <property type="evidence" value="ECO:0007669"/>
    <property type="project" value="TreeGrafter"/>
</dbReference>
<evidence type="ECO:0000256" key="1">
    <source>
        <dbReference type="ARBA" id="ARBA00023235"/>
    </source>
</evidence>
<dbReference type="SMART" id="SM00830">
    <property type="entry name" value="CM_2"/>
    <property type="match status" value="1"/>
</dbReference>
<keyword evidence="1 3" id="KW-0413">Isomerase</keyword>
<dbReference type="Pfam" id="PF01817">
    <property type="entry name" value="CM_2"/>
    <property type="match status" value="1"/>
</dbReference>
<dbReference type="eggNOG" id="COG1605">
    <property type="taxonomic scope" value="Bacteria"/>
</dbReference>
<dbReference type="STRING" id="699218.HMPREF0889_0118"/>